<dbReference type="GeneID" id="27677809"/>
<feature type="compositionally biased region" description="Basic and acidic residues" evidence="1">
    <location>
        <begin position="102"/>
        <end position="119"/>
    </location>
</feature>
<keyword evidence="3" id="KW-1185">Reference proteome</keyword>
<feature type="compositionally biased region" description="Polar residues" evidence="1">
    <location>
        <begin position="311"/>
        <end position="325"/>
    </location>
</feature>
<gene>
    <name evidence="2" type="ORF">PEX2_051150</name>
</gene>
<dbReference type="Proteomes" id="UP000030143">
    <property type="component" value="Unassembled WGS sequence"/>
</dbReference>
<comment type="caution">
    <text evidence="2">The sequence shown here is derived from an EMBL/GenBank/DDBJ whole genome shotgun (WGS) entry which is preliminary data.</text>
</comment>
<feature type="compositionally biased region" description="Pro residues" evidence="1">
    <location>
        <begin position="47"/>
        <end position="56"/>
    </location>
</feature>
<feature type="compositionally biased region" description="Pro residues" evidence="1">
    <location>
        <begin position="326"/>
        <end position="342"/>
    </location>
</feature>
<accession>A0A0A2J229</accession>
<dbReference type="RefSeq" id="XP_016592830.1">
    <property type="nucleotide sequence ID" value="XM_016742390.1"/>
</dbReference>
<reference evidence="2 3" key="1">
    <citation type="journal article" date="2015" name="Mol. Plant Microbe Interact.">
        <title>Genome, transcriptome, and functional analyses of Penicillium expansum provide new insights into secondary metabolism and pathogenicity.</title>
        <authorList>
            <person name="Ballester A.R."/>
            <person name="Marcet-Houben M."/>
            <person name="Levin E."/>
            <person name="Sela N."/>
            <person name="Selma-Lazaro C."/>
            <person name="Carmona L."/>
            <person name="Wisniewski M."/>
            <person name="Droby S."/>
            <person name="Gonzalez-Candelas L."/>
            <person name="Gabaldon T."/>
        </authorList>
    </citation>
    <scope>NUCLEOTIDE SEQUENCE [LARGE SCALE GENOMIC DNA]</scope>
    <source>
        <strain evidence="2 3">MD-8</strain>
    </source>
</reference>
<sequence>MSSSSRALHPEELFLNDRPARQESPTIGPLRINKRDSSSPASAAGSSPPPNAPLPYPDDRQRPQMRASSSNDRYHDNIRYGSPPAGPGSGSVSPNEYPTALRPRDGREPRVATLAERRGAAPKPLPESPSYDAPDREALAARPYPRPPASQPPGPPEPPSNTTQYDYRQQYYPPPQRQSSTSAARPPSSLQAPQGPLNRISSTSTTRAQRGSPPPPETPIVGPGQQPASDIEARYAAAGIAGTGTLQGIQSHNVAAQRRAEQYSGQQPTFPQQQQQQQPPPPQPRPWTPTEQPGSQPHGPPTVYQGDEVVTDNSQQSTVHPGQYSSPPPQMPGSYGTPPPQVHPGQYSSPPPQSHPGQYSSPPPQAHPGQYSSPPPQAHPGQYSSPPPQAHPSQYSGSPSQMHPASGQQQQQQQQEQPGRVPPNALEQDMDRMRLSSSPPPAYSSVSGPSTSNGYPIEK</sequence>
<feature type="region of interest" description="Disordered" evidence="1">
    <location>
        <begin position="250"/>
        <end position="459"/>
    </location>
</feature>
<feature type="region of interest" description="Disordered" evidence="1">
    <location>
        <begin position="1"/>
        <end position="236"/>
    </location>
</feature>
<dbReference type="HOGENOM" id="CLU_694379_0_0_1"/>
<evidence type="ECO:0000313" key="3">
    <source>
        <dbReference type="Proteomes" id="UP000030143"/>
    </source>
</evidence>
<feature type="compositionally biased region" description="Low complexity" evidence="1">
    <location>
        <begin position="266"/>
        <end position="277"/>
    </location>
</feature>
<dbReference type="STRING" id="27334.A0A0A2J229"/>
<protein>
    <submittedName>
        <fullName evidence="2">Uncharacterized protein</fullName>
    </submittedName>
</protein>
<feature type="compositionally biased region" description="Pro residues" evidence="1">
    <location>
        <begin position="144"/>
        <end position="159"/>
    </location>
</feature>
<evidence type="ECO:0000313" key="2">
    <source>
        <dbReference type="EMBL" id="KGO49417.1"/>
    </source>
</evidence>
<feature type="compositionally biased region" description="Polar residues" evidence="1">
    <location>
        <begin position="391"/>
        <end position="407"/>
    </location>
</feature>
<organism evidence="2 3">
    <name type="scientific">Penicillium expansum</name>
    <name type="common">Blue mold rot fungus</name>
    <dbReference type="NCBI Taxonomy" id="27334"/>
    <lineage>
        <taxon>Eukaryota</taxon>
        <taxon>Fungi</taxon>
        <taxon>Dikarya</taxon>
        <taxon>Ascomycota</taxon>
        <taxon>Pezizomycotina</taxon>
        <taxon>Eurotiomycetes</taxon>
        <taxon>Eurotiomycetidae</taxon>
        <taxon>Eurotiales</taxon>
        <taxon>Aspergillaceae</taxon>
        <taxon>Penicillium</taxon>
    </lineage>
</organism>
<dbReference type="VEuPathDB" id="FungiDB:PEXP_045700"/>
<feature type="compositionally biased region" description="Pro residues" evidence="1">
    <location>
        <begin position="278"/>
        <end position="287"/>
    </location>
</feature>
<evidence type="ECO:0000256" key="1">
    <source>
        <dbReference type="SAM" id="MobiDB-lite"/>
    </source>
</evidence>
<feature type="compositionally biased region" description="Low complexity" evidence="1">
    <location>
        <begin position="162"/>
        <end position="182"/>
    </location>
</feature>
<name>A0A0A2J229_PENEN</name>
<dbReference type="EMBL" id="JQFZ01000380">
    <property type="protein sequence ID" value="KGO49417.1"/>
    <property type="molecule type" value="Genomic_DNA"/>
</dbReference>
<dbReference type="AlphaFoldDB" id="A0A0A2J229"/>
<feature type="compositionally biased region" description="Polar residues" evidence="1">
    <location>
        <begin position="199"/>
        <end position="209"/>
    </location>
</feature>
<feature type="compositionally biased region" description="Low complexity" evidence="1">
    <location>
        <begin position="408"/>
        <end position="417"/>
    </location>
</feature>
<proteinExistence type="predicted"/>